<dbReference type="GO" id="GO:0007030">
    <property type="term" value="P:Golgi organization"/>
    <property type="evidence" value="ECO:0007669"/>
    <property type="project" value="InterPro"/>
</dbReference>
<keyword evidence="13" id="KW-1185">Reference proteome</keyword>
<feature type="domain" description="COG complex component COG2 C-terminal" evidence="11">
    <location>
        <begin position="410"/>
        <end position="708"/>
    </location>
</feature>
<sequence>MGVGTYCFDVDAFAQDEFSVTAFLEDCRTRSPMETIHQDLKEFQTTLENQLVAIINKDYTEFLQLSSRLKGVDEAVASVRSPLHAILKRVDQVQHVVLKLQQKILGQVQHEQELRKAEQDLELSIQISEKILLLEQLLDIAVFDSEDEGDARVSSRHNQPEQDDEDDDDDGFDNFEEVSRSLKERNAAETCAALERATQLLLQLDLEFLEGVEIPTVQREEKRLAVIEDTLLRRLETEFATEIFPDTFYNRDHSINASTLSYLLRSYVLLQKTHVPEEMIARLLVHPFADENITRGKIDGRVRGSCEGLQSVYEEILEFVSNKFKHILSLSVCQGETKSAVDILGNAVWKPLFEILSTKHAVIFKTADADRFHTNYTISMGFLTAMEQFCGSEAMKLRFRTHESVIEFKEKWNMDVYFQLRYNQLSAAVDQSFGGKRDESIPDLSHEPVMLFPNTRALWEALSSCWADRVFLDPLLPDFMKLCLQLLVHYVSIWKAPIQEAAEQVGHSVKSSALSTHLACLAVEDDILCAGNDFRVLQKKIVKELFPVMAERLGSFADDGAEFVSELYNETLESLSELESICWSAAAFVVAEECKKVLPALRTVKGQYQMTNKSAPTAPSTYVFNIIRPLDDFLERWGCHFAGDRKDEFLRSILDSVCELYYSLSSELLKSAQELEESLKSRKMQRNLMSASDGLSDTEKMRLQLRLDLEELQRLVQKQGFALETCPAFALLHQSLT</sequence>
<evidence type="ECO:0000313" key="13">
    <source>
        <dbReference type="Proteomes" id="UP000794436"/>
    </source>
</evidence>
<comment type="subcellular location">
    <subcellularLocation>
        <location evidence="1">Golgi apparatus membrane</location>
        <topology evidence="1">Peripheral membrane protein</topology>
    </subcellularLocation>
</comment>
<evidence type="ECO:0000256" key="4">
    <source>
        <dbReference type="ARBA" id="ARBA00022448"/>
    </source>
</evidence>
<reference evidence="12" key="1">
    <citation type="submission" date="2019-03" db="EMBL/GenBank/DDBJ databases">
        <title>Long read genome sequence of the mycoparasitic Pythium oligandrum ATCC 38472 isolated from sugarbeet rhizosphere.</title>
        <authorList>
            <person name="Gaulin E."/>
        </authorList>
    </citation>
    <scope>NUCLEOTIDE SEQUENCE</scope>
    <source>
        <strain evidence="12">ATCC 38472_TT</strain>
    </source>
</reference>
<evidence type="ECO:0000259" key="11">
    <source>
        <dbReference type="Pfam" id="PF12022"/>
    </source>
</evidence>
<accession>A0A8K1FH08</accession>
<dbReference type="InterPro" id="IPR024603">
    <property type="entry name" value="COG_complex_COG2_C"/>
</dbReference>
<dbReference type="Pfam" id="PF12022">
    <property type="entry name" value="COG2_C"/>
    <property type="match status" value="1"/>
</dbReference>
<dbReference type="PANTHER" id="PTHR12961">
    <property type="entry name" value="CONSERVED OLIGOMERIC GOLGI COMPLEX COMPONENT 2"/>
    <property type="match status" value="1"/>
</dbReference>
<evidence type="ECO:0000259" key="10">
    <source>
        <dbReference type="Pfam" id="PF06148"/>
    </source>
</evidence>
<dbReference type="OrthoDB" id="332281at2759"/>
<keyword evidence="5" id="KW-0653">Protein transport</keyword>
<comment type="similarity">
    <text evidence="2">Belongs to the COG2 family.</text>
</comment>
<dbReference type="InterPro" id="IPR009316">
    <property type="entry name" value="COG2"/>
</dbReference>
<feature type="domain" description="Conserved oligomeric Golgi complex subunit 2 N-terminal" evidence="10">
    <location>
        <begin position="7"/>
        <end position="80"/>
    </location>
</feature>
<evidence type="ECO:0000256" key="2">
    <source>
        <dbReference type="ARBA" id="ARBA00007603"/>
    </source>
</evidence>
<comment type="caution">
    <text evidence="12">The sequence shown here is derived from an EMBL/GenBank/DDBJ whole genome shotgun (WGS) entry which is preliminary data.</text>
</comment>
<dbReference type="GO" id="GO:0017119">
    <property type="term" value="C:Golgi transport complex"/>
    <property type="evidence" value="ECO:0007669"/>
    <property type="project" value="TreeGrafter"/>
</dbReference>
<dbReference type="PANTHER" id="PTHR12961:SF0">
    <property type="entry name" value="CONSERVED OLIGOMERIC GOLGI COMPLEX SUBUNIT 2"/>
    <property type="match status" value="1"/>
</dbReference>
<evidence type="ECO:0000256" key="7">
    <source>
        <dbReference type="ARBA" id="ARBA00023136"/>
    </source>
</evidence>
<evidence type="ECO:0000256" key="9">
    <source>
        <dbReference type="SAM" id="MobiDB-lite"/>
    </source>
</evidence>
<dbReference type="Proteomes" id="UP000794436">
    <property type="component" value="Unassembled WGS sequence"/>
</dbReference>
<dbReference type="InterPro" id="IPR024602">
    <property type="entry name" value="COG_su2_N"/>
</dbReference>
<evidence type="ECO:0000256" key="6">
    <source>
        <dbReference type="ARBA" id="ARBA00023034"/>
    </source>
</evidence>
<dbReference type="Pfam" id="PF06148">
    <property type="entry name" value="COG2_N"/>
    <property type="match status" value="1"/>
</dbReference>
<dbReference type="GO" id="GO:0015031">
    <property type="term" value="P:protein transport"/>
    <property type="evidence" value="ECO:0007669"/>
    <property type="project" value="UniProtKB-KW"/>
</dbReference>
<evidence type="ECO:0000313" key="12">
    <source>
        <dbReference type="EMBL" id="TMW63375.1"/>
    </source>
</evidence>
<evidence type="ECO:0000256" key="3">
    <source>
        <dbReference type="ARBA" id="ARBA00020977"/>
    </source>
</evidence>
<dbReference type="AlphaFoldDB" id="A0A8K1FH08"/>
<evidence type="ECO:0000256" key="8">
    <source>
        <dbReference type="ARBA" id="ARBA00031344"/>
    </source>
</evidence>
<keyword evidence="7" id="KW-0472">Membrane</keyword>
<feature type="region of interest" description="Disordered" evidence="9">
    <location>
        <begin position="149"/>
        <end position="174"/>
    </location>
</feature>
<dbReference type="GO" id="GO:0000139">
    <property type="term" value="C:Golgi membrane"/>
    <property type="evidence" value="ECO:0007669"/>
    <property type="project" value="UniProtKB-SubCell"/>
</dbReference>
<name>A0A8K1FH08_PYTOL</name>
<proteinExistence type="inferred from homology"/>
<evidence type="ECO:0000256" key="1">
    <source>
        <dbReference type="ARBA" id="ARBA00004395"/>
    </source>
</evidence>
<protein>
    <recommendedName>
        <fullName evidence="3">Conserved oligomeric Golgi complex subunit 2</fullName>
    </recommendedName>
    <alternativeName>
        <fullName evidence="8">Component of oligomeric Golgi complex 2</fullName>
    </alternativeName>
</protein>
<keyword evidence="4" id="KW-0813">Transport</keyword>
<gene>
    <name evidence="12" type="ORF">Poli38472_002316</name>
</gene>
<dbReference type="GO" id="GO:0006891">
    <property type="term" value="P:intra-Golgi vesicle-mediated transport"/>
    <property type="evidence" value="ECO:0007669"/>
    <property type="project" value="TreeGrafter"/>
</dbReference>
<evidence type="ECO:0000256" key="5">
    <source>
        <dbReference type="ARBA" id="ARBA00022927"/>
    </source>
</evidence>
<keyword evidence="6" id="KW-0333">Golgi apparatus</keyword>
<dbReference type="EMBL" id="SPLM01000072">
    <property type="protein sequence ID" value="TMW63375.1"/>
    <property type="molecule type" value="Genomic_DNA"/>
</dbReference>
<organism evidence="12 13">
    <name type="scientific">Pythium oligandrum</name>
    <name type="common">Mycoparasitic fungus</name>
    <dbReference type="NCBI Taxonomy" id="41045"/>
    <lineage>
        <taxon>Eukaryota</taxon>
        <taxon>Sar</taxon>
        <taxon>Stramenopiles</taxon>
        <taxon>Oomycota</taxon>
        <taxon>Peronosporomycetes</taxon>
        <taxon>Pythiales</taxon>
        <taxon>Pythiaceae</taxon>
        <taxon>Pythium</taxon>
    </lineage>
</organism>
<feature type="compositionally biased region" description="Acidic residues" evidence="9">
    <location>
        <begin position="161"/>
        <end position="174"/>
    </location>
</feature>